<dbReference type="GO" id="GO:0003677">
    <property type="term" value="F:DNA binding"/>
    <property type="evidence" value="ECO:0007669"/>
    <property type="project" value="UniProtKB-KW"/>
</dbReference>
<protein>
    <recommendedName>
        <fullName evidence="4">Tyr recombinase domain-containing protein</fullName>
    </recommendedName>
</protein>
<gene>
    <name evidence="5" type="ORF">HMPREF9455_03480</name>
</gene>
<dbReference type="EMBL" id="ADLV01000040">
    <property type="protein sequence ID" value="EGK00148.1"/>
    <property type="molecule type" value="Genomic_DNA"/>
</dbReference>
<sequence>MNNRYRVLFFIKKNEPKKNGHSTIMIRITFNKERVQFSSGLDVKPAIWDQKAEKVIGKKQFANQINNRLDMIRTKLFTSYLDASNKGKGLSAQYLKNTFLGIDNSRELMLVYQFRKQLKFFKTKTGFRLDQKTLSRYELTLNRVIEFMRSELGTDDIHIQKIDLYFIERFYFFIREKYSCINNTAIKYVQRLASIVSYACKIGLIDKNPFLLFNYRLDKTSPIYLNEDEINKIWRKKFLSKRLEQIRDYFVFSCFTGLSFIDMCSLKSDDIKVGPDKKLWIMILRQKTGLESNIPLLKIPLEIIKKYEDENTSGKNLFSIKSNQKTNEYLKEIADLCNIKKNVTFRVSRHSFATLAISNGVSIEAVSKMLGHTNVKTTQIYAQITSTKISKEMAILETQLSD</sequence>
<comment type="caution">
    <text evidence="5">The sequence shown here is derived from an EMBL/GenBank/DDBJ whole genome shotgun (WGS) entry which is preliminary data.</text>
</comment>
<dbReference type="Gene3D" id="1.10.443.10">
    <property type="entry name" value="Intergrase catalytic core"/>
    <property type="match status" value="1"/>
</dbReference>
<dbReference type="PANTHER" id="PTHR30349:SF64">
    <property type="entry name" value="PROPHAGE INTEGRASE INTD-RELATED"/>
    <property type="match status" value="1"/>
</dbReference>
<dbReference type="InterPro" id="IPR013762">
    <property type="entry name" value="Integrase-like_cat_sf"/>
</dbReference>
<dbReference type="InterPro" id="IPR010998">
    <property type="entry name" value="Integrase_recombinase_N"/>
</dbReference>
<evidence type="ECO:0000313" key="6">
    <source>
        <dbReference type="Proteomes" id="UP000004913"/>
    </source>
</evidence>
<comment type="similarity">
    <text evidence="1">Belongs to the 'phage' integrase family.</text>
</comment>
<dbReference type="Proteomes" id="UP000004913">
    <property type="component" value="Unassembled WGS sequence"/>
</dbReference>
<dbReference type="HOGENOM" id="CLU_033139_2_0_10"/>
<dbReference type="InterPro" id="IPR035386">
    <property type="entry name" value="Arm-DNA-bind_5"/>
</dbReference>
<dbReference type="Pfam" id="PF00589">
    <property type="entry name" value="Phage_integrase"/>
    <property type="match status" value="1"/>
</dbReference>
<keyword evidence="3" id="KW-0233">DNA recombination</keyword>
<dbReference type="RefSeq" id="WP_006801013.1">
    <property type="nucleotide sequence ID" value="NZ_GL891989.1"/>
</dbReference>
<dbReference type="CDD" id="cd01185">
    <property type="entry name" value="INTN1_C_like"/>
    <property type="match status" value="1"/>
</dbReference>
<dbReference type="PROSITE" id="PS51898">
    <property type="entry name" value="TYR_RECOMBINASE"/>
    <property type="match status" value="1"/>
</dbReference>
<dbReference type="InterPro" id="IPR002104">
    <property type="entry name" value="Integrase_catalytic"/>
</dbReference>
<accession>F5J2B3</accession>
<dbReference type="InterPro" id="IPR025269">
    <property type="entry name" value="SAM-like_dom"/>
</dbReference>
<dbReference type="eggNOG" id="COG0582">
    <property type="taxonomic scope" value="Bacteria"/>
</dbReference>
<dbReference type="STRING" id="742766.HMPREF9455_03480"/>
<evidence type="ECO:0000256" key="1">
    <source>
        <dbReference type="ARBA" id="ARBA00008857"/>
    </source>
</evidence>
<dbReference type="GO" id="GO:0006310">
    <property type="term" value="P:DNA recombination"/>
    <property type="evidence" value="ECO:0007669"/>
    <property type="project" value="UniProtKB-KW"/>
</dbReference>
<feature type="domain" description="Tyr recombinase" evidence="4">
    <location>
        <begin position="220"/>
        <end position="394"/>
    </location>
</feature>
<keyword evidence="2" id="KW-0238">DNA-binding</keyword>
<dbReference type="SUPFAM" id="SSF56349">
    <property type="entry name" value="DNA breaking-rejoining enzymes"/>
    <property type="match status" value="1"/>
</dbReference>
<dbReference type="PANTHER" id="PTHR30349">
    <property type="entry name" value="PHAGE INTEGRASE-RELATED"/>
    <property type="match status" value="1"/>
</dbReference>
<dbReference type="InterPro" id="IPR050090">
    <property type="entry name" value="Tyrosine_recombinase_XerCD"/>
</dbReference>
<dbReference type="GO" id="GO:0015074">
    <property type="term" value="P:DNA integration"/>
    <property type="evidence" value="ECO:0007669"/>
    <property type="project" value="InterPro"/>
</dbReference>
<dbReference type="Gene3D" id="1.10.150.130">
    <property type="match status" value="1"/>
</dbReference>
<evidence type="ECO:0000256" key="3">
    <source>
        <dbReference type="ARBA" id="ARBA00023172"/>
    </source>
</evidence>
<proteinExistence type="inferred from homology"/>
<evidence type="ECO:0000259" key="4">
    <source>
        <dbReference type="PROSITE" id="PS51898"/>
    </source>
</evidence>
<name>F5J2B3_9BACT</name>
<evidence type="ECO:0000313" key="5">
    <source>
        <dbReference type="EMBL" id="EGK00148.1"/>
    </source>
</evidence>
<organism evidence="5 6">
    <name type="scientific">Dysgonomonas gadei ATCC BAA-286</name>
    <dbReference type="NCBI Taxonomy" id="742766"/>
    <lineage>
        <taxon>Bacteria</taxon>
        <taxon>Pseudomonadati</taxon>
        <taxon>Bacteroidota</taxon>
        <taxon>Bacteroidia</taxon>
        <taxon>Bacteroidales</taxon>
        <taxon>Dysgonomonadaceae</taxon>
        <taxon>Dysgonomonas</taxon>
    </lineage>
</organism>
<keyword evidence="6" id="KW-1185">Reference proteome</keyword>
<evidence type="ECO:0000256" key="2">
    <source>
        <dbReference type="ARBA" id="ARBA00023125"/>
    </source>
</evidence>
<reference evidence="5 6" key="1">
    <citation type="submission" date="2011-04" db="EMBL/GenBank/DDBJ databases">
        <title>The Genome Sequence of Dysgonomonas gadei ATCC BAA-286.</title>
        <authorList>
            <consortium name="The Broad Institute Genome Sequencing Platform"/>
            <person name="Earl A."/>
            <person name="Ward D."/>
            <person name="Feldgarden M."/>
            <person name="Gevers D."/>
            <person name="Pudlo N."/>
            <person name="Martens E."/>
            <person name="Allen-Vercoe E."/>
            <person name="Young S.K."/>
            <person name="Zeng Q."/>
            <person name="Gargeya S."/>
            <person name="Fitzgerald M."/>
            <person name="Haas B."/>
            <person name="Abouelleil A."/>
            <person name="Alvarado L."/>
            <person name="Arachchi H.M."/>
            <person name="Berlin A."/>
            <person name="Brown A."/>
            <person name="Chapman S.B."/>
            <person name="Chen Z."/>
            <person name="Dunbar C."/>
            <person name="Freedman E."/>
            <person name="Gearin G."/>
            <person name="Gellesch M."/>
            <person name="Goldberg J."/>
            <person name="Griggs A."/>
            <person name="Gujja S."/>
            <person name="Heiman D."/>
            <person name="Howarth C."/>
            <person name="Larson L."/>
            <person name="Lui A."/>
            <person name="MacDonald P.J.P."/>
            <person name="Mehta T."/>
            <person name="Montmayeur A."/>
            <person name="Murphy C."/>
            <person name="Neiman D."/>
            <person name="Pearson M."/>
            <person name="Priest M."/>
            <person name="Roberts A."/>
            <person name="Saif S."/>
            <person name="Shea T."/>
            <person name="Shenoy N."/>
            <person name="Sisk P."/>
            <person name="Stolte C."/>
            <person name="Sykes S."/>
            <person name="Yandava C."/>
            <person name="Wortman J."/>
            <person name="Nusbaum C."/>
            <person name="Birren B."/>
        </authorList>
    </citation>
    <scope>NUCLEOTIDE SEQUENCE [LARGE SCALE GENOMIC DNA]</scope>
    <source>
        <strain evidence="5 6">ATCC BAA-286</strain>
    </source>
</reference>
<dbReference type="AlphaFoldDB" id="F5J2B3"/>
<dbReference type="InterPro" id="IPR011010">
    <property type="entry name" value="DNA_brk_join_enz"/>
</dbReference>
<dbReference type="Pfam" id="PF17293">
    <property type="entry name" value="Arm-DNA-bind_5"/>
    <property type="match status" value="1"/>
</dbReference>
<dbReference type="Pfam" id="PF13102">
    <property type="entry name" value="Phage_int_SAM_5"/>
    <property type="match status" value="1"/>
</dbReference>